<dbReference type="InterPro" id="IPR035647">
    <property type="entry name" value="EFG_III/V"/>
</dbReference>
<dbReference type="InterPro" id="IPR041095">
    <property type="entry name" value="EFG_II"/>
</dbReference>
<dbReference type="PRINTS" id="PR00315">
    <property type="entry name" value="ELONGATNFCT"/>
</dbReference>
<keyword evidence="5" id="KW-0342">GTP-binding</keyword>
<evidence type="ECO:0000256" key="2">
    <source>
        <dbReference type="ARBA" id="ARBA00022741"/>
    </source>
</evidence>
<dbReference type="InterPro" id="IPR031157">
    <property type="entry name" value="G_TR_CS"/>
</dbReference>
<evidence type="ECO:0000313" key="8">
    <source>
        <dbReference type="Proteomes" id="UP000593565"/>
    </source>
</evidence>
<dbReference type="InterPro" id="IPR009000">
    <property type="entry name" value="Transl_B-barrel_sf"/>
</dbReference>
<keyword evidence="8" id="KW-1185">Reference proteome</keyword>
<dbReference type="GO" id="GO:0003924">
    <property type="term" value="F:GTPase activity"/>
    <property type="evidence" value="ECO:0007669"/>
    <property type="project" value="InterPro"/>
</dbReference>
<dbReference type="InterPro" id="IPR027417">
    <property type="entry name" value="P-loop_NTPase"/>
</dbReference>
<dbReference type="EMBL" id="JAAGNN010000019">
    <property type="protein sequence ID" value="KAF4076733.1"/>
    <property type="molecule type" value="Genomic_DNA"/>
</dbReference>
<evidence type="ECO:0000256" key="4">
    <source>
        <dbReference type="ARBA" id="ARBA00022917"/>
    </source>
</evidence>
<dbReference type="InterPro" id="IPR004161">
    <property type="entry name" value="EFTu-like_2"/>
</dbReference>
<comment type="similarity">
    <text evidence="1">Belongs to the TRAFAC class translation factor GTPase superfamily. Classic translation factor GTPase family. EF-G/EF-2 subfamily.</text>
</comment>
<dbReference type="PANTHER" id="PTHR43636:SF2">
    <property type="entry name" value="ELONGATION FACTOR G, MITOCHONDRIAL"/>
    <property type="match status" value="1"/>
</dbReference>
<keyword evidence="2" id="KW-0547">Nucleotide-binding</keyword>
<dbReference type="Gene3D" id="2.40.30.10">
    <property type="entry name" value="Translation factors"/>
    <property type="match status" value="1"/>
</dbReference>
<dbReference type="GO" id="GO:0005739">
    <property type="term" value="C:mitochondrion"/>
    <property type="evidence" value="ECO:0007669"/>
    <property type="project" value="TreeGrafter"/>
</dbReference>
<keyword evidence="4" id="KW-0648">Protein biosynthesis</keyword>
<dbReference type="InterPro" id="IPR009022">
    <property type="entry name" value="EFG_III"/>
</dbReference>
<evidence type="ECO:0000256" key="1">
    <source>
        <dbReference type="ARBA" id="ARBA00005870"/>
    </source>
</evidence>
<dbReference type="PROSITE" id="PS51722">
    <property type="entry name" value="G_TR_2"/>
    <property type="match status" value="1"/>
</dbReference>
<dbReference type="NCBIfam" id="TIGR00231">
    <property type="entry name" value="small_GTP"/>
    <property type="match status" value="1"/>
</dbReference>
<feature type="domain" description="Tr-type G" evidence="6">
    <location>
        <begin position="39"/>
        <end position="316"/>
    </location>
</feature>
<protein>
    <recommendedName>
        <fullName evidence="6">Tr-type G domain-containing protein</fullName>
    </recommendedName>
</protein>
<dbReference type="Pfam" id="PF00009">
    <property type="entry name" value="GTP_EFTU"/>
    <property type="match status" value="1"/>
</dbReference>
<dbReference type="FunFam" id="3.40.50.300:FF:000539">
    <property type="entry name" value="Elongation factor G, mitochondrial"/>
    <property type="match status" value="1"/>
</dbReference>
<accession>A0A7J6A212</accession>
<keyword evidence="3" id="KW-0251">Elongation factor</keyword>
<dbReference type="SUPFAM" id="SSF54980">
    <property type="entry name" value="EF-G C-terminal domain-like"/>
    <property type="match status" value="1"/>
</dbReference>
<dbReference type="CDD" id="cd16262">
    <property type="entry name" value="EFG_III"/>
    <property type="match status" value="1"/>
</dbReference>
<dbReference type="FunFam" id="2.40.30.10:FF:000022">
    <property type="entry name" value="Elongation factor G, mitochondrial"/>
    <property type="match status" value="1"/>
</dbReference>
<dbReference type="Gene3D" id="3.40.50.300">
    <property type="entry name" value="P-loop containing nucleotide triphosphate hydrolases"/>
    <property type="match status" value="1"/>
</dbReference>
<name>A0A7J6A212_AMEME</name>
<dbReference type="Pfam" id="PF14492">
    <property type="entry name" value="EFG_III"/>
    <property type="match status" value="1"/>
</dbReference>
<dbReference type="CDD" id="cd01886">
    <property type="entry name" value="EF-G"/>
    <property type="match status" value="1"/>
</dbReference>
<evidence type="ECO:0000256" key="3">
    <source>
        <dbReference type="ARBA" id="ARBA00022768"/>
    </source>
</evidence>
<reference evidence="7 8" key="1">
    <citation type="submission" date="2020-02" db="EMBL/GenBank/DDBJ databases">
        <title>A chromosome-scale genome assembly of the black bullhead catfish (Ameiurus melas).</title>
        <authorList>
            <person name="Wen M."/>
            <person name="Zham M."/>
            <person name="Cabau C."/>
            <person name="Klopp C."/>
            <person name="Donnadieu C."/>
            <person name="Roques C."/>
            <person name="Bouchez O."/>
            <person name="Lampietro C."/>
            <person name="Jouanno E."/>
            <person name="Herpin A."/>
            <person name="Louis A."/>
            <person name="Berthelot C."/>
            <person name="Parey E."/>
            <person name="Roest-Crollius H."/>
            <person name="Braasch I."/>
            <person name="Postlethwait J."/>
            <person name="Robinson-Rechavi M."/>
            <person name="Echchiki A."/>
            <person name="Begum T."/>
            <person name="Montfort J."/>
            <person name="Schartl M."/>
            <person name="Bobe J."/>
            <person name="Guiguen Y."/>
        </authorList>
    </citation>
    <scope>NUCLEOTIDE SEQUENCE [LARGE SCALE GENOMIC DNA]</scope>
    <source>
        <strain evidence="7">M_S1</strain>
        <tissue evidence="7">Blood</tissue>
    </source>
</reference>
<dbReference type="InterPro" id="IPR000795">
    <property type="entry name" value="T_Tr_GTP-bd_dom"/>
</dbReference>
<dbReference type="FunFam" id="3.30.70.870:FF:000001">
    <property type="entry name" value="Elongation factor G"/>
    <property type="match status" value="1"/>
</dbReference>
<dbReference type="GO" id="GO:0070125">
    <property type="term" value="P:mitochondrial translational elongation"/>
    <property type="evidence" value="ECO:0007669"/>
    <property type="project" value="TreeGrafter"/>
</dbReference>
<evidence type="ECO:0000259" key="6">
    <source>
        <dbReference type="PROSITE" id="PS51722"/>
    </source>
</evidence>
<proteinExistence type="inferred from homology"/>
<sequence length="528" mass="59400">MRLLKAGLAFNRLNPVNVKVKQVLMNICRPCSSGIVPNERIRNIGISAHIDSGKTTLTERVLYYTGRIAEMHEVKGKDGVGAVMDSMELERQRGITIQSAATYTMWNQHNINIIDTPGHVDFTIEVERALRVLDGAVLVLCAVGGVQCQTMTVNRQMKRYNVPFLTFINKLDRMGANPYRALKQLRTKLNHNAAFVNIPIGLEGDLRGIIDLIEERSIFFEGPCGQSIRFDEIPVEMRAEAAERRQELVECVANADETLGELFLEERVPTVGDLKAAVRRATIQRSFSPVLVGSALKNKGVQPLLNAVLDYLPNPSEVNNYAILNEEESGNRNKILMDSTRDDTKPFVGLAFKLEAGRFGQLTYVRVYQGCLKKSEYIYNTRTTKKVRVQRLVRLHADQMEDVEEVYAGDICALFGIDCASGDTFTDRTSANLSLESIHIPEPVISMAIKPVNKNDMDKFSKGINRFTREDPTFRVHFDTESKETIISGMGELHLEIYSQRMEREYNCQCVMGKPKVAFRETVTSPVP</sequence>
<dbReference type="Gene3D" id="3.30.70.870">
    <property type="entry name" value="Elongation Factor G (Translational Gtpase), domain 3"/>
    <property type="match status" value="1"/>
</dbReference>
<dbReference type="GO" id="GO:0005525">
    <property type="term" value="F:GTP binding"/>
    <property type="evidence" value="ECO:0007669"/>
    <property type="project" value="UniProtKB-KW"/>
</dbReference>
<dbReference type="Proteomes" id="UP000593565">
    <property type="component" value="Unassembled WGS sequence"/>
</dbReference>
<evidence type="ECO:0000313" key="7">
    <source>
        <dbReference type="EMBL" id="KAF4076733.1"/>
    </source>
</evidence>
<evidence type="ECO:0000256" key="5">
    <source>
        <dbReference type="ARBA" id="ARBA00023134"/>
    </source>
</evidence>
<comment type="caution">
    <text evidence="7">The sequence shown here is derived from an EMBL/GenBank/DDBJ whole genome shotgun (WGS) entry which is preliminary data.</text>
</comment>
<dbReference type="AlphaFoldDB" id="A0A7J6A212"/>
<dbReference type="GO" id="GO:0003746">
    <property type="term" value="F:translation elongation factor activity"/>
    <property type="evidence" value="ECO:0007669"/>
    <property type="project" value="UniProtKB-KW"/>
</dbReference>
<dbReference type="SUPFAM" id="SSF50447">
    <property type="entry name" value="Translation proteins"/>
    <property type="match status" value="1"/>
</dbReference>
<organism evidence="7 8">
    <name type="scientific">Ameiurus melas</name>
    <name type="common">Black bullhead</name>
    <name type="synonym">Silurus melas</name>
    <dbReference type="NCBI Taxonomy" id="219545"/>
    <lineage>
        <taxon>Eukaryota</taxon>
        <taxon>Metazoa</taxon>
        <taxon>Chordata</taxon>
        <taxon>Craniata</taxon>
        <taxon>Vertebrata</taxon>
        <taxon>Euteleostomi</taxon>
        <taxon>Actinopterygii</taxon>
        <taxon>Neopterygii</taxon>
        <taxon>Teleostei</taxon>
        <taxon>Ostariophysi</taxon>
        <taxon>Siluriformes</taxon>
        <taxon>Ictaluridae</taxon>
        <taxon>Ameiurus</taxon>
    </lineage>
</organism>
<dbReference type="SUPFAM" id="SSF52540">
    <property type="entry name" value="P-loop containing nucleoside triphosphate hydrolases"/>
    <property type="match status" value="1"/>
</dbReference>
<dbReference type="Pfam" id="PF03144">
    <property type="entry name" value="GTP_EFTU_D2"/>
    <property type="match status" value="1"/>
</dbReference>
<dbReference type="CDD" id="cd04091">
    <property type="entry name" value="mtEFG1_II_like"/>
    <property type="match status" value="1"/>
</dbReference>
<gene>
    <name evidence="7" type="ORF">AMELA_G00218470</name>
</gene>
<dbReference type="PROSITE" id="PS00301">
    <property type="entry name" value="G_TR_1"/>
    <property type="match status" value="1"/>
</dbReference>
<dbReference type="InterPro" id="IPR005225">
    <property type="entry name" value="Small_GTP-bd"/>
</dbReference>
<dbReference type="PANTHER" id="PTHR43636">
    <property type="entry name" value="ELONGATION FACTOR G, MITOCHONDRIAL"/>
    <property type="match status" value="1"/>
</dbReference>